<keyword evidence="2" id="KW-1185">Reference proteome</keyword>
<dbReference type="EMBL" id="JAQYXL010000001">
    <property type="protein sequence ID" value="MEN3229221.1"/>
    <property type="molecule type" value="Genomic_DNA"/>
</dbReference>
<protein>
    <submittedName>
        <fullName evidence="1">Uncharacterized protein</fullName>
    </submittedName>
</protein>
<gene>
    <name evidence="1" type="ORF">PUR21_16515</name>
</gene>
<proteinExistence type="predicted"/>
<evidence type="ECO:0000313" key="1">
    <source>
        <dbReference type="EMBL" id="MEN3229221.1"/>
    </source>
</evidence>
<reference evidence="1 2" key="1">
    <citation type="journal article" date="2023" name="PLoS ONE">
        <title>Complete genome assembly of Hawai'i environmental nontuberculous mycobacteria reveals unexpected co-isolation with methylobacteria.</title>
        <authorList>
            <person name="Hendrix J."/>
            <person name="Epperson L.E."/>
            <person name="Tong E.I."/>
            <person name="Chan Y.L."/>
            <person name="Hasan N.A."/>
            <person name="Dawrs S.N."/>
            <person name="Norton G.J."/>
            <person name="Virdi R."/>
            <person name="Crooks J.L."/>
            <person name="Chan E.D."/>
            <person name="Honda J.R."/>
            <person name="Strong M."/>
        </authorList>
    </citation>
    <scope>NUCLEOTIDE SEQUENCE [LARGE SCALE GENOMIC DNA]</scope>
    <source>
        <strain evidence="1 2">NJH_HI01</strain>
    </source>
</reference>
<dbReference type="RefSeq" id="WP_345971241.1">
    <property type="nucleotide sequence ID" value="NZ_JAQYXL010000001.1"/>
</dbReference>
<accession>A0ABU9ZDU0</accession>
<name>A0ABU9ZDU0_9HYPH</name>
<evidence type="ECO:0000313" key="2">
    <source>
        <dbReference type="Proteomes" id="UP001404845"/>
    </source>
</evidence>
<organism evidence="1 2">
    <name type="scientific">Methylorubrum rhodesianum</name>
    <dbReference type="NCBI Taxonomy" id="29427"/>
    <lineage>
        <taxon>Bacteria</taxon>
        <taxon>Pseudomonadati</taxon>
        <taxon>Pseudomonadota</taxon>
        <taxon>Alphaproteobacteria</taxon>
        <taxon>Hyphomicrobiales</taxon>
        <taxon>Methylobacteriaceae</taxon>
        <taxon>Methylorubrum</taxon>
    </lineage>
</organism>
<comment type="caution">
    <text evidence="1">The sequence shown here is derived from an EMBL/GenBank/DDBJ whole genome shotgun (WGS) entry which is preliminary data.</text>
</comment>
<sequence length="172" mass="19275">MDMLKLEALRLANLPDLSPERVVERAAAFESYLTGAAASAAVFASEMDEGGARAIEENGATCGDVPAKREVRVENTGNAESRRDAEEAEARELLIRRAFDHRRVDVATFMAAGMPEWLARAAVAEMRVDTEGAGFLDKENRLKDWHYFASRYLRMRKDVRAPSVELRTRPQF</sequence>
<dbReference type="Proteomes" id="UP001404845">
    <property type="component" value="Unassembled WGS sequence"/>
</dbReference>